<evidence type="ECO:0000256" key="20">
    <source>
        <dbReference type="SAM" id="MobiDB-lite"/>
    </source>
</evidence>
<dbReference type="PROSITE" id="PS51362">
    <property type="entry name" value="TGF_BETA_2"/>
    <property type="match status" value="1"/>
</dbReference>
<feature type="region of interest" description="Disordered" evidence="20">
    <location>
        <begin position="3391"/>
        <end position="3412"/>
    </location>
</feature>
<dbReference type="InterPro" id="IPR052794">
    <property type="entry name" value="Mito_Ser_Protease_LACTB"/>
</dbReference>
<dbReference type="InterPro" id="IPR017441">
    <property type="entry name" value="Protein_kinase_ATP_BS"/>
</dbReference>
<dbReference type="InterPro" id="IPR008160">
    <property type="entry name" value="Collagen"/>
</dbReference>
<keyword evidence="5" id="KW-0964">Secreted</keyword>
<organism evidence="24 25">
    <name type="scientific">Strongyloides stercoralis</name>
    <name type="common">Threadworm</name>
    <dbReference type="NCBI Taxonomy" id="6248"/>
    <lineage>
        <taxon>Eukaryota</taxon>
        <taxon>Metazoa</taxon>
        <taxon>Ecdysozoa</taxon>
        <taxon>Nematoda</taxon>
        <taxon>Chromadorea</taxon>
        <taxon>Rhabditida</taxon>
        <taxon>Tylenchina</taxon>
        <taxon>Panagrolaimomorpha</taxon>
        <taxon>Strongyloidoidea</taxon>
        <taxon>Strongyloididae</taxon>
        <taxon>Strongyloides</taxon>
    </lineage>
</organism>
<comment type="cofactor">
    <cofactor evidence="1">
        <name>Mg(2+)</name>
        <dbReference type="ChEBI" id="CHEBI:18420"/>
    </cofactor>
</comment>
<evidence type="ECO:0000313" key="25">
    <source>
        <dbReference type="WBParaSite" id="TCONS_00010638.p2"/>
    </source>
</evidence>
<dbReference type="Pfam" id="PF00019">
    <property type="entry name" value="TGF_beta"/>
    <property type="match status" value="1"/>
</dbReference>
<dbReference type="FunFam" id="1.10.510.10:FF:000571">
    <property type="entry name" value="Maternal embryonic leucine zipper kinase"/>
    <property type="match status" value="1"/>
</dbReference>
<dbReference type="PANTHER" id="PTHR46520:SF1">
    <property type="entry name" value="SERINE BETA-LACTAMASE-LIKE PROTEIN LACTB, MITOCHONDRIAL"/>
    <property type="match status" value="1"/>
</dbReference>
<dbReference type="SUPFAM" id="SSF57501">
    <property type="entry name" value="Cystine-knot cytokines"/>
    <property type="match status" value="1"/>
</dbReference>
<feature type="compositionally biased region" description="Pro residues" evidence="20">
    <location>
        <begin position="721"/>
        <end position="751"/>
    </location>
</feature>
<evidence type="ECO:0000313" key="24">
    <source>
        <dbReference type="Proteomes" id="UP000035681"/>
    </source>
</evidence>
<dbReference type="Pfam" id="PF01762">
    <property type="entry name" value="Galactosyl_T"/>
    <property type="match status" value="1"/>
</dbReference>
<keyword evidence="7" id="KW-0328">Glycosyltransferase</keyword>
<evidence type="ECO:0000256" key="17">
    <source>
        <dbReference type="ARBA" id="ARBA00023136"/>
    </source>
</evidence>
<dbReference type="Gene3D" id="2.10.90.10">
    <property type="entry name" value="Cystine-knot cytokines"/>
    <property type="match status" value="1"/>
</dbReference>
<dbReference type="InterPro" id="IPR011989">
    <property type="entry name" value="ARM-like"/>
</dbReference>
<reference evidence="25" key="1">
    <citation type="submission" date="2024-02" db="UniProtKB">
        <authorList>
            <consortium name="WormBaseParasite"/>
        </authorList>
    </citation>
    <scope>IDENTIFICATION</scope>
</reference>
<dbReference type="SUPFAM" id="SSF48371">
    <property type="entry name" value="ARM repeat"/>
    <property type="match status" value="2"/>
</dbReference>
<evidence type="ECO:0000256" key="12">
    <source>
        <dbReference type="ARBA" id="ARBA00022777"/>
    </source>
</evidence>
<comment type="similarity">
    <text evidence="19">Belongs to the TGF-beta family.</text>
</comment>
<feature type="transmembrane region" description="Helical" evidence="21">
    <location>
        <begin position="572"/>
        <end position="590"/>
    </location>
</feature>
<dbReference type="SUPFAM" id="SSF56112">
    <property type="entry name" value="Protein kinase-like (PK-like)"/>
    <property type="match status" value="1"/>
</dbReference>
<feature type="region of interest" description="Disordered" evidence="20">
    <location>
        <begin position="698"/>
        <end position="869"/>
    </location>
</feature>
<dbReference type="Pfam" id="PF00069">
    <property type="entry name" value="Pkinase"/>
    <property type="match status" value="1"/>
</dbReference>
<evidence type="ECO:0000259" key="23">
    <source>
        <dbReference type="PROSITE" id="PS51362"/>
    </source>
</evidence>
<dbReference type="GO" id="GO:0042302">
    <property type="term" value="F:structural constituent of cuticle"/>
    <property type="evidence" value="ECO:0007669"/>
    <property type="project" value="InterPro"/>
</dbReference>
<dbReference type="Pfam" id="PF06809">
    <property type="entry name" value="NPDC1"/>
    <property type="match status" value="1"/>
</dbReference>
<dbReference type="GO" id="GO:0000139">
    <property type="term" value="C:Golgi membrane"/>
    <property type="evidence" value="ECO:0007669"/>
    <property type="project" value="UniProtKB-SubCell"/>
</dbReference>
<accession>A0AAF5DFS6</accession>
<dbReference type="Proteomes" id="UP000035681">
    <property type="component" value="Unplaced"/>
</dbReference>
<dbReference type="GO" id="GO:0016758">
    <property type="term" value="F:hexosyltransferase activity"/>
    <property type="evidence" value="ECO:0007669"/>
    <property type="project" value="InterPro"/>
</dbReference>
<evidence type="ECO:0000256" key="4">
    <source>
        <dbReference type="ARBA" id="ARBA00008661"/>
    </source>
</evidence>
<keyword evidence="16" id="KW-0333">Golgi apparatus</keyword>
<dbReference type="GO" id="GO:0004674">
    <property type="term" value="F:protein serine/threonine kinase activity"/>
    <property type="evidence" value="ECO:0007669"/>
    <property type="project" value="UniProtKB-KW"/>
</dbReference>
<dbReference type="FunFam" id="3.30.200.20:FF:000042">
    <property type="entry name" value="Aurora kinase A"/>
    <property type="match status" value="1"/>
</dbReference>
<comment type="subcellular location">
    <subcellularLocation>
        <location evidence="2">Golgi apparatus membrane</location>
        <topology evidence="2">Single-pass type II membrane protein</topology>
    </subcellularLocation>
    <subcellularLocation>
        <location evidence="3">Secreted</location>
    </subcellularLocation>
</comment>
<dbReference type="PROSITE" id="PS00107">
    <property type="entry name" value="PROTEIN_KINASE_ATP"/>
    <property type="match status" value="1"/>
</dbReference>
<evidence type="ECO:0000256" key="8">
    <source>
        <dbReference type="ARBA" id="ARBA00022679"/>
    </source>
</evidence>
<dbReference type="SMART" id="SM00220">
    <property type="entry name" value="S_TKc"/>
    <property type="match status" value="1"/>
</dbReference>
<evidence type="ECO:0000256" key="15">
    <source>
        <dbReference type="ARBA" id="ARBA00022989"/>
    </source>
</evidence>
<feature type="transmembrane region" description="Helical" evidence="21">
    <location>
        <begin position="602"/>
        <end position="626"/>
    </location>
</feature>
<dbReference type="InterPro" id="IPR002659">
    <property type="entry name" value="Glyco_trans_31"/>
</dbReference>
<dbReference type="WBParaSite" id="TCONS_00010638.p2">
    <property type="protein sequence ID" value="TCONS_00010638.p2"/>
    <property type="gene ID" value="XLOC_004041"/>
</dbReference>
<dbReference type="Gene3D" id="3.40.710.10">
    <property type="entry name" value="DD-peptidase/beta-lactamase superfamily"/>
    <property type="match status" value="1"/>
</dbReference>
<dbReference type="Gene3D" id="1.10.510.10">
    <property type="entry name" value="Transferase(Phosphotransferase) domain 1"/>
    <property type="match status" value="1"/>
</dbReference>
<keyword evidence="14" id="KW-0735">Signal-anchor</keyword>
<keyword evidence="15 21" id="KW-1133">Transmembrane helix</keyword>
<evidence type="ECO:0000256" key="19">
    <source>
        <dbReference type="RuleBase" id="RU000354"/>
    </source>
</evidence>
<feature type="compositionally biased region" description="Pro residues" evidence="20">
    <location>
        <begin position="777"/>
        <end position="790"/>
    </location>
</feature>
<evidence type="ECO:0000256" key="9">
    <source>
        <dbReference type="ARBA" id="ARBA00022692"/>
    </source>
</evidence>
<feature type="domain" description="Protein kinase" evidence="22">
    <location>
        <begin position="2361"/>
        <end position="2615"/>
    </location>
</feature>
<dbReference type="InterPro" id="IPR019373">
    <property type="entry name" value="Ribosomal_mL51"/>
</dbReference>
<keyword evidence="11 18" id="KW-0547">Nucleotide-binding</keyword>
<keyword evidence="10" id="KW-0677">Repeat</keyword>
<evidence type="ECO:0000256" key="10">
    <source>
        <dbReference type="ARBA" id="ARBA00022737"/>
    </source>
</evidence>
<dbReference type="InterPro" id="IPR001839">
    <property type="entry name" value="TGF-b_C"/>
</dbReference>
<comment type="similarity">
    <text evidence="4">Belongs to the glycosyltransferase 31 family.</text>
</comment>
<dbReference type="GO" id="GO:0003735">
    <property type="term" value="F:structural constituent of ribosome"/>
    <property type="evidence" value="ECO:0007669"/>
    <property type="project" value="InterPro"/>
</dbReference>
<dbReference type="GO" id="GO:0005739">
    <property type="term" value="C:mitochondrion"/>
    <property type="evidence" value="ECO:0007669"/>
    <property type="project" value="TreeGrafter"/>
</dbReference>
<feature type="domain" description="TGF-beta family profile" evidence="23">
    <location>
        <begin position="209"/>
        <end position="316"/>
    </location>
</feature>
<dbReference type="PROSITE" id="PS00108">
    <property type="entry name" value="PROTEIN_KINASE_ST"/>
    <property type="match status" value="1"/>
</dbReference>
<dbReference type="Gene3D" id="1.25.10.10">
    <property type="entry name" value="Leucine-rich Repeat Variant"/>
    <property type="match status" value="1"/>
</dbReference>
<evidence type="ECO:0000256" key="18">
    <source>
        <dbReference type="PROSITE-ProRule" id="PRU10141"/>
    </source>
</evidence>
<keyword evidence="24" id="KW-1185">Reference proteome</keyword>
<feature type="compositionally biased region" description="Pro residues" evidence="20">
    <location>
        <begin position="813"/>
        <end position="828"/>
    </location>
</feature>
<dbReference type="InterPro" id="IPR009635">
    <property type="entry name" value="NPDC1"/>
</dbReference>
<dbReference type="SMART" id="SM00204">
    <property type="entry name" value="TGFB"/>
    <property type="match status" value="1"/>
</dbReference>
<keyword evidence="17 21" id="KW-0472">Membrane</keyword>
<dbReference type="Pfam" id="PF01484">
    <property type="entry name" value="Col_cuticle_N"/>
    <property type="match status" value="1"/>
</dbReference>
<feature type="transmembrane region" description="Helical" evidence="21">
    <location>
        <begin position="3467"/>
        <end position="3491"/>
    </location>
</feature>
<evidence type="ECO:0000256" key="6">
    <source>
        <dbReference type="ARBA" id="ARBA00022527"/>
    </source>
</evidence>
<protein>
    <submittedName>
        <fullName evidence="25">Col_cuticle_N domain-containing protein</fullName>
    </submittedName>
</protein>
<dbReference type="SMART" id="SM01088">
    <property type="entry name" value="Col_cuticle_N"/>
    <property type="match status" value="1"/>
</dbReference>
<proteinExistence type="inferred from homology"/>
<evidence type="ECO:0000256" key="11">
    <source>
        <dbReference type="ARBA" id="ARBA00022741"/>
    </source>
</evidence>
<dbReference type="Pfam" id="PF00144">
    <property type="entry name" value="Beta-lactamase"/>
    <property type="match status" value="1"/>
</dbReference>
<dbReference type="Pfam" id="PF01391">
    <property type="entry name" value="Collagen"/>
    <property type="match status" value="2"/>
</dbReference>
<feature type="compositionally biased region" description="Low complexity" evidence="20">
    <location>
        <begin position="792"/>
        <end position="809"/>
    </location>
</feature>
<evidence type="ECO:0000256" key="13">
    <source>
        <dbReference type="ARBA" id="ARBA00022840"/>
    </source>
</evidence>
<dbReference type="Pfam" id="PF10244">
    <property type="entry name" value="MRP-L51"/>
    <property type="match status" value="1"/>
</dbReference>
<sequence length="3609" mass="416022">MALEVKCQDTIVKNIKKLLKEDILKKLLYELDLPVLPNITRNNFESFNEEYYFDGKEEASRSKTFYGTSLSVGNVIGKTIHFKIPILGYDKIIKKGKLIIPLLTINLEYDIIDLKILHLFINETYNEIIGSRRYTFEEIIKANEIEIPIYNDQIDNLISVYKEFDLEVLATLYNFNENNHLLSSKEITLELDYHSPYITYTFFPKYQKRIVRSEYETCDGTLNSGSCCLQNFQFDFSKPPWNFIVAPSHLNIKRCIGSCIFNDYSTSNSHFIRYLEDSEHKSCCYASEYEIVKVLYTDDNLVFNLREYIIESFQATAINNLPNPLETSPINAKIIVILFDPIKARNDKKKANVCGILTVKVTTFKIYYIPPILLEKQQESAFHDRSQVPRIVDDRNKRTHKVTDAGYVYRYHRKGIDPLPRIENSKDPVYKPEYKVRDPWSNEQARFGENDYIDLLGDGSLHPAQLQYHTPTWLRGFPGQHRANELIKLIHYRNLHKEKLQNNSPRRWFELCKRINYLMKYHNYNKQDELRAGERELGLWDDKPDYTYKDKKVINVVMLLFFIKINYDTLKHDPICFLKVVISFGYVMIYMNDGIKIRAYRFVAYSAVTFSVIAVLSVALSLPMVYNYVNAVKHQMKHEIGFCQGTAKDMYNEVSYLKTINFAARNRTARQANGYDASVENPTAAGTCEGCCLPGQPGPQGPPGKSGKPGKPGAPGTPGTPGKPPVAPCEPTTPPPCKPCPTGPPGPPGPIGAPGDVGAPGTPGRPGNDAPNGEPGPRGPPGPPGPPGPQGPKGDAGVPAVSEPAVPGEPGEPGEPGPQGPPGPPGPPGADGAPGAPGPKGETGEPGDAGPEGNPGPQGPPGPAGEPGEKGICPKYCALDGGIFFEDGTRQSISIRIYALPESFSEKELLYNAFISLLVSKISQYFPIEKIKYPDSFRDTIQNYIKNINNVNSILLNEQNFLNALQIYVDGRQGESVMLAGKYIEECLKNKTLFVEWSSKVIEEYLGNHNNTIYTLHHISFLFQMLRLCLINDPFNFECEMKEKVVRLGLLCSKESYVQLAKDPSVFTQFNTIMNAFCCYYLVIPYDTDFIRNFGEWFLSEGENYEFLYLTGLNYLFEELCNKRLPVGDNRRNTFKIMLAEKVSDFVNYILTLLQRVPIYSKYYNRIIEYSTNILKNEKIPQDNPEFLKFIEFVLKLIFDNNVPDETLKVACDFIMDLMMVIERSFDSFISMGAINTFVDEHFEYVIELSKLGDSTKLKSICRLLVEKAEASRFDIVDNLGNDHESFKNFEYINFIAKLGVEYADMTLPFWGEITEAVLQIMDELEEHDLLERTNIQTKLSEPLKEYYKIIISKMMVDEDQADVLTFDHDEDLYTFRNNVTNIIGETSNIVGVTNTLELFCNWLRESSSDWRMSESIIFMISVLGYDVIQYMEYENNDYVVNMLKQLMSNVQNVHPQMIISILELIREFIEMVSGNVEIQGLTLNYISQFIADQRFSQVCCRIFEILVGRGKLYNINCLEAFLQLPFYFENAPSCAYQNEMNIQTILCALSLMISQNFELQNFVYLLKLLEVPIKRLEQLSLEPKNIPNTYYGKFVDQPWKAIENDPCLYFHRITSITKNINFNEIVFKFPEIKEIVQNLELQLWNTMKKIMSQLREIKQLDNATRVLRIMLRQGSSLFREISLETLRLFLERHQYPFMYIVSIAIDVHGDELMQLPEFHNPLKVLIKICIDNFNPVDKEFLNLIDVVDDFYRLIKKLLHRHKKFLLSLEEFDKIILVAITTMQLEEFADSECHVDILDRFYNDVKEIPSNEVELKLKYESKLNEHMQYFLNIALHTIIFKLYRIKRYTCVCDALYSVFKYDKNQFFEKFKISLSTLPNTRNLGADESQKLEFISQLNLIETKNWSKHKFIILAFSPSMEYRIHTVVYSYLMKISRFLLPSVVLPTFKYLKNEDDPTLKSDKLINHYMVKYAIPGLSITVTKNGKSIYSKGFGYSNIETDTPCTNESVFRIASISKSITAIIAGKLMDTKKFDIDKDIREYIKDFPEKTYEGEKVSITSRHLLTHMSGVRHYTKKNEEKSKNEEYEGEFLLNKEFNNVSHALELFKNDELLSKPGEKFNYTTHGFTLLSRVIEEVSGEEFPILVKKLFNELGMNSSYIDNNKTIIHNRVQFYKRNKHHELENCPEVNNSYKIAGGGLLSTSEDLTKFGNIILKSFQNYDDSENDYGVISNKTINKIWKPHVKTHEKVVPFFYCLGWSHVPFKKSYNSHGTFYKNGYWYHTGAAVGCSSILLIKPTTKKSQKPSKNNNPKGICVAILTNIQDCHNGITDLALNIADCVGVSDASRELKEKSTDLRWMSKKDFEIGQPLGKGAFGSVFVVLHRETRFPYAMKVLFKKQILESGADKHICNEIELQGRLDHPHIAKMKTWWQTEDRLYFIFEYCHWKTLFDRIQAERRMEENCALKLFSQIVDAVEFCHKHHIIHRDIKPENILLWRKDHAKLSDFGWSACFVSGIKNTTICGTIEYMAPELVAEAGHTYKVDNWALGILLYEMVHGVSPFASTDDGQCKRKILNGVFNFESHVSELIKEIITGLVKRVPLKRIELSEVVEKLKNGSITDALHGMSKTKIEDIYPIFGKLKNSINDIRMGGNLINKNNNNSSVKSCNILAQSYKRSQQAESNKKKEEIKFEETFINENDKANFFKRTFNFLLSSPISFKLLVLQFIWILPYLMLANYLERSLLPFRFLCYTESDLLSVQKPYREDINQCIKQFFPNRKNDMSSCYLNQPLQTLINPNFDKSSQNVIVIRSAQSSYDYRNYIRETWKKNDYNMPVIFVCGNNGNFNLSIENEMYGDILQLDFVDSYKNLTRKMMGIYDYFLKNSKVSEIIVINDDTIVNGTALNEITKKKYDYPVMIGKVSRGYPRLFFKWLPWYVSSEDYPNKCYPPFIQGSSFIINRSAASLIHKNICKFPFVHLDDVFMGIITNCLRIQNRHEEGFDHHTLDKFVTIILPFYFIVYLKNQNIKETSANNSDVGSFIFVPVIPSKTVSDGPPLSQTMTGLLCSKASIGTIPKCSFGGCWKPTSIIKELFGILLDFEDVLDQTLYKLFLFKKILFLYSNIYFNGCSYNQNISFKMIYTCQIEYDFDKKNLAIFIVIDFVIYCLKSLAYIITEIETKLYHEIEYILNNNNSFTTKYIKKQTISHIFHALFIQYNKKYYNLLLHKFFLFNFQFFRKKIFYITNNNMLVTFSFLKIKIHRIYKALLRLFAYLHLGSKYGLEENKYVNEQNPFEETFLEPNEQQQFVEPDTYYDITFDGNNDGNQKSFQQQLPEDEYSQYYPPYEPLTPQKAARIQELLKELENENKYINIKANVPHHNDDKEIEKYLNQQENNINLESEEKSSGEVFQPSITKPNEKEKGLLAKPVKKGQSEFVEYVEPTISKGQKNVQKFDFMVSSSDKSSSIAGVFSNGNIFMGIIMSMLIVGVILGTLTGGYYYRNIYRNQDPDFSDFTHYSPVGPGRDKKSKKYLNGHSLETGDDTLAYKAQLQHYQQAKQKIIYGDDVVGEVIPGVDYDEQNSDEEVDGDNNYSVYECPGLAPTGDIEITNPNFDINPTQ</sequence>
<dbReference type="PANTHER" id="PTHR46520">
    <property type="entry name" value="SERINE BETA-LACTAMASE-LIKE PROTEIN LACTB, MITOCHONDRIAL"/>
    <property type="match status" value="1"/>
</dbReference>
<keyword evidence="19" id="KW-0339">Growth factor</keyword>
<dbReference type="InterPro" id="IPR012338">
    <property type="entry name" value="Beta-lactam/transpept-like"/>
</dbReference>
<keyword evidence="9 21" id="KW-0812">Transmembrane</keyword>
<dbReference type="InterPro" id="IPR001466">
    <property type="entry name" value="Beta-lactam-related"/>
</dbReference>
<keyword evidence="13 18" id="KW-0067">ATP-binding</keyword>
<evidence type="ECO:0000256" key="7">
    <source>
        <dbReference type="ARBA" id="ARBA00022676"/>
    </source>
</evidence>
<keyword evidence="8" id="KW-0808">Transferase</keyword>
<feature type="binding site" evidence="18">
    <location>
        <position position="2390"/>
    </location>
    <ligand>
        <name>ATP</name>
        <dbReference type="ChEBI" id="CHEBI:30616"/>
    </ligand>
</feature>
<evidence type="ECO:0000256" key="5">
    <source>
        <dbReference type="ARBA" id="ARBA00022525"/>
    </source>
</evidence>
<dbReference type="GO" id="GO:0006508">
    <property type="term" value="P:proteolysis"/>
    <property type="evidence" value="ECO:0007669"/>
    <property type="project" value="TreeGrafter"/>
</dbReference>
<dbReference type="InterPro" id="IPR000719">
    <property type="entry name" value="Prot_kinase_dom"/>
</dbReference>
<evidence type="ECO:0000256" key="1">
    <source>
        <dbReference type="ARBA" id="ARBA00001946"/>
    </source>
</evidence>
<dbReference type="InterPro" id="IPR011009">
    <property type="entry name" value="Kinase-like_dom_sf"/>
</dbReference>
<evidence type="ECO:0000256" key="21">
    <source>
        <dbReference type="SAM" id="Phobius"/>
    </source>
</evidence>
<dbReference type="PROSITE" id="PS50011">
    <property type="entry name" value="PROTEIN_KINASE_DOM"/>
    <property type="match status" value="1"/>
</dbReference>
<name>A0AAF5DFS6_STRER</name>
<evidence type="ECO:0000256" key="14">
    <source>
        <dbReference type="ARBA" id="ARBA00022968"/>
    </source>
</evidence>
<evidence type="ECO:0000259" key="22">
    <source>
        <dbReference type="PROSITE" id="PS50011"/>
    </source>
</evidence>
<evidence type="ECO:0000256" key="16">
    <source>
        <dbReference type="ARBA" id="ARBA00023034"/>
    </source>
</evidence>
<dbReference type="GO" id="GO:0019216">
    <property type="term" value="P:regulation of lipid metabolic process"/>
    <property type="evidence" value="ECO:0007669"/>
    <property type="project" value="TreeGrafter"/>
</dbReference>
<dbReference type="GO" id="GO:0008233">
    <property type="term" value="F:peptidase activity"/>
    <property type="evidence" value="ECO:0007669"/>
    <property type="project" value="TreeGrafter"/>
</dbReference>
<dbReference type="InterPro" id="IPR029034">
    <property type="entry name" value="Cystine-knot_cytokine"/>
</dbReference>
<dbReference type="InterPro" id="IPR016024">
    <property type="entry name" value="ARM-type_fold"/>
</dbReference>
<keyword evidence="12" id="KW-0418">Kinase</keyword>
<keyword evidence="6" id="KW-0723">Serine/threonine-protein kinase</keyword>
<evidence type="ECO:0000256" key="3">
    <source>
        <dbReference type="ARBA" id="ARBA00004613"/>
    </source>
</evidence>
<evidence type="ECO:0000256" key="2">
    <source>
        <dbReference type="ARBA" id="ARBA00004323"/>
    </source>
</evidence>
<dbReference type="SUPFAM" id="SSF56601">
    <property type="entry name" value="beta-lactamase/transpeptidase-like"/>
    <property type="match status" value="1"/>
</dbReference>
<dbReference type="GO" id="GO:0005524">
    <property type="term" value="F:ATP binding"/>
    <property type="evidence" value="ECO:0007669"/>
    <property type="project" value="UniProtKB-UniRule"/>
</dbReference>
<dbReference type="InterPro" id="IPR002486">
    <property type="entry name" value="Col_cuticle_N"/>
</dbReference>
<dbReference type="InterPro" id="IPR008271">
    <property type="entry name" value="Ser/Thr_kinase_AS"/>
</dbReference>
<dbReference type="GO" id="GO:0008083">
    <property type="term" value="F:growth factor activity"/>
    <property type="evidence" value="ECO:0007669"/>
    <property type="project" value="UniProtKB-KW"/>
</dbReference>
<dbReference type="GO" id="GO:0005576">
    <property type="term" value="C:extracellular region"/>
    <property type="evidence" value="ECO:0007669"/>
    <property type="project" value="UniProtKB-SubCell"/>
</dbReference>